<comment type="caution">
    <text evidence="5">The sequence shown here is derived from an EMBL/GenBank/DDBJ whole genome shotgun (WGS) entry which is preliminary data.</text>
</comment>
<sequence>MAYNWGQPPLPDGMPYQQTVPDAQYSMAYDQRLDPPMPQWPSQLTGDHSMYKTVAMPPLQSIPPIDPFASSSMPSASGPSNTPNPRRTLTDDDRRDMCRYAEAHPSLKQIEIGARFKVDRSTVSKVLRYKDKYLNSNSRSRSRPPLKREKSRKGEVEHALNSWATKQRKLKIPLTEESIQEQAARFANATGGSISNPATDPKWVAQFKRNYSLSARGKTPVKVEDAELMSNPDSPDSKSPSSALSPGVAGLRMITSNEDLRSAVSDSTTDPRSLSQPPSISLSSALAQDPSNDPQDFFLQSSPYFSPVSGPPPDTFAHRNTRPLAPASRNPSDRQRRSTFPQAELNPYMSTSTSGAQLEKIQGALLDSPMNEYSSLLESPEEHFYSDYSNVTSNPTSAIDSATISPLGTLNAHAFPNRHRRTHSMQGPSQEEARAGLETAMRYLEKQSPGLLKTDEAFIMAKVQQKLNNQP</sequence>
<organism evidence="5 6">
    <name type="scientific">Elsinoe australis</name>
    <dbReference type="NCBI Taxonomy" id="40998"/>
    <lineage>
        <taxon>Eukaryota</taxon>
        <taxon>Fungi</taxon>
        <taxon>Dikarya</taxon>
        <taxon>Ascomycota</taxon>
        <taxon>Pezizomycotina</taxon>
        <taxon>Dothideomycetes</taxon>
        <taxon>Dothideomycetidae</taxon>
        <taxon>Myriangiales</taxon>
        <taxon>Elsinoaceae</taxon>
        <taxon>Elsinoe</taxon>
    </lineage>
</organism>
<gene>
    <name evidence="5" type="ORF">B9Z65_4389</name>
</gene>
<feature type="compositionally biased region" description="Low complexity" evidence="3">
    <location>
        <begin position="69"/>
        <end position="80"/>
    </location>
</feature>
<keyword evidence="6" id="KW-1185">Reference proteome</keyword>
<dbReference type="GO" id="GO:0005634">
    <property type="term" value="C:nucleus"/>
    <property type="evidence" value="ECO:0007669"/>
    <property type="project" value="TreeGrafter"/>
</dbReference>
<dbReference type="OrthoDB" id="9909311at2759"/>
<dbReference type="InterPro" id="IPR050863">
    <property type="entry name" value="CenT-Element_Derived"/>
</dbReference>
<dbReference type="EMBL" id="NHZQ01000335">
    <property type="protein sequence ID" value="PSK42475.1"/>
    <property type="molecule type" value="Genomic_DNA"/>
</dbReference>
<dbReference type="Gene3D" id="1.10.10.60">
    <property type="entry name" value="Homeodomain-like"/>
    <property type="match status" value="2"/>
</dbReference>
<dbReference type="Proteomes" id="UP000243723">
    <property type="component" value="Unassembled WGS sequence"/>
</dbReference>
<protein>
    <submittedName>
        <fullName evidence="5">Major centromere autoantigen B</fullName>
    </submittedName>
</protein>
<dbReference type="SMART" id="SM00674">
    <property type="entry name" value="CENPB"/>
    <property type="match status" value="1"/>
</dbReference>
<evidence type="ECO:0000256" key="3">
    <source>
        <dbReference type="SAM" id="MobiDB-lite"/>
    </source>
</evidence>
<dbReference type="GO" id="GO:0003677">
    <property type="term" value="F:DNA binding"/>
    <property type="evidence" value="ECO:0007669"/>
    <property type="project" value="UniProtKB-KW"/>
</dbReference>
<evidence type="ECO:0000256" key="1">
    <source>
        <dbReference type="ARBA" id="ARBA00023125"/>
    </source>
</evidence>
<feature type="compositionally biased region" description="Low complexity" evidence="3">
    <location>
        <begin position="273"/>
        <end position="288"/>
    </location>
</feature>
<feature type="region of interest" description="Disordered" evidence="3">
    <location>
        <begin position="214"/>
        <end position="355"/>
    </location>
</feature>
<dbReference type="SUPFAM" id="SSF46689">
    <property type="entry name" value="Homeodomain-like"/>
    <property type="match status" value="2"/>
</dbReference>
<feature type="region of interest" description="Disordered" evidence="3">
    <location>
        <begin position="55"/>
        <end position="92"/>
    </location>
</feature>
<feature type="region of interest" description="Disordered" evidence="3">
    <location>
        <begin position="134"/>
        <end position="157"/>
    </location>
</feature>
<evidence type="ECO:0000256" key="2">
    <source>
        <dbReference type="ARBA" id="ARBA00023242"/>
    </source>
</evidence>
<name>A0A2P7Z2M9_9PEZI</name>
<dbReference type="InterPro" id="IPR009057">
    <property type="entry name" value="Homeodomain-like_sf"/>
</dbReference>
<dbReference type="PANTHER" id="PTHR19303">
    <property type="entry name" value="TRANSPOSON"/>
    <property type="match status" value="1"/>
</dbReference>
<dbReference type="STRING" id="40998.A0A2P7Z2M9"/>
<dbReference type="Pfam" id="PF04218">
    <property type="entry name" value="CENP-B_N"/>
    <property type="match status" value="1"/>
</dbReference>
<dbReference type="InterPro" id="IPR006600">
    <property type="entry name" value="HTH_CenpB_DNA-bd_dom"/>
</dbReference>
<evidence type="ECO:0000259" key="4">
    <source>
        <dbReference type="PROSITE" id="PS51253"/>
    </source>
</evidence>
<dbReference type="Pfam" id="PF03221">
    <property type="entry name" value="HTH_Tnp_Tc5"/>
    <property type="match status" value="1"/>
</dbReference>
<feature type="domain" description="HTH CENPB-type" evidence="4">
    <location>
        <begin position="144"/>
        <end position="217"/>
    </location>
</feature>
<proteinExistence type="predicted"/>
<feature type="compositionally biased region" description="Basic and acidic residues" evidence="3">
    <location>
        <begin position="146"/>
        <end position="157"/>
    </location>
</feature>
<dbReference type="AlphaFoldDB" id="A0A2P7Z2M9"/>
<evidence type="ECO:0000313" key="6">
    <source>
        <dbReference type="Proteomes" id="UP000243723"/>
    </source>
</evidence>
<dbReference type="PROSITE" id="PS51253">
    <property type="entry name" value="HTH_CENPB"/>
    <property type="match status" value="1"/>
</dbReference>
<reference evidence="5 6" key="1">
    <citation type="submission" date="2017-05" db="EMBL/GenBank/DDBJ databases">
        <title>Draft genome sequence of Elsinoe australis.</title>
        <authorList>
            <person name="Cheng Q."/>
        </authorList>
    </citation>
    <scope>NUCLEOTIDE SEQUENCE [LARGE SCALE GENOMIC DNA]</scope>
    <source>
        <strain evidence="5 6">NL1</strain>
    </source>
</reference>
<dbReference type="PANTHER" id="PTHR19303:SF70">
    <property type="entry name" value="HTH CENPB-TYPE DOMAIN-CONTAINING PROTEIN"/>
    <property type="match status" value="1"/>
</dbReference>
<feature type="compositionally biased region" description="Polar residues" evidence="3">
    <location>
        <begin position="289"/>
        <end position="304"/>
    </location>
</feature>
<accession>A0A2P7Z2M9</accession>
<keyword evidence="1" id="KW-0238">DNA-binding</keyword>
<evidence type="ECO:0000313" key="5">
    <source>
        <dbReference type="EMBL" id="PSK42475.1"/>
    </source>
</evidence>
<dbReference type="InterPro" id="IPR007889">
    <property type="entry name" value="HTH_Psq"/>
</dbReference>
<feature type="compositionally biased region" description="Low complexity" evidence="3">
    <location>
        <begin position="230"/>
        <end position="246"/>
    </location>
</feature>
<keyword evidence="2" id="KW-0539">Nucleus</keyword>